<proteinExistence type="predicted"/>
<dbReference type="EMBL" id="QQNB01000003">
    <property type="protein sequence ID" value="RDE04960.1"/>
    <property type="molecule type" value="Genomic_DNA"/>
</dbReference>
<reference evidence="1 2" key="1">
    <citation type="submission" date="2018-07" db="EMBL/GenBank/DDBJ databases">
        <title>a novel species of Sphingomonas isolated from the rhizosphere soil of Araceae plant.</title>
        <authorList>
            <person name="Zhiyong W."/>
            <person name="Qinglan Z."/>
            <person name="Zhiwei F."/>
            <person name="Ding X."/>
            <person name="Gejiao W."/>
            <person name="Shixue Z."/>
        </authorList>
    </citation>
    <scope>NUCLEOTIDE SEQUENCE [LARGE SCALE GENOMIC DNA]</scope>
    <source>
        <strain evidence="1 2">WZY 27</strain>
    </source>
</reference>
<protein>
    <submittedName>
        <fullName evidence="1">Uncharacterized protein</fullName>
    </submittedName>
</protein>
<dbReference type="AlphaFoldDB" id="A0A369VUU4"/>
<gene>
    <name evidence="1" type="ORF">DVW87_15475</name>
</gene>
<name>A0A369VUU4_9SPHN</name>
<accession>A0A369VUU4</accession>
<evidence type="ECO:0000313" key="1">
    <source>
        <dbReference type="EMBL" id="RDE04960.1"/>
    </source>
</evidence>
<sequence length="279" mass="30427">MAGKKTITPVIINADRDPTPGNPHSWLPLIGDPPGSEGTRILYGVLRPSYRGWTNTAVQFAQVKLAPVPTPDGEPWAVTAMRDTLRAGATTFVHLDAAQLVKHAFGLVTEGRRLGKVPVLFYLYAEPERRGSVVVSPEALQRHRAEIADFAIAVAGAEVRFAACSWREWLVGWRHMGAILYGEFTRLRWRRIDPPALARLENPAATALDADALLSGEDIDEVWGLSPDQCVLLAGHDVVDAPENNILTLPTALLGQQLSLPSDGIWFIGVQHSAHCWAA</sequence>
<keyword evidence="2" id="KW-1185">Reference proteome</keyword>
<dbReference type="RefSeq" id="WP_114688696.1">
    <property type="nucleotide sequence ID" value="NZ_QQNB01000003.1"/>
</dbReference>
<evidence type="ECO:0000313" key="2">
    <source>
        <dbReference type="Proteomes" id="UP000253918"/>
    </source>
</evidence>
<comment type="caution">
    <text evidence="1">The sequence shown here is derived from an EMBL/GenBank/DDBJ whole genome shotgun (WGS) entry which is preliminary data.</text>
</comment>
<dbReference type="Proteomes" id="UP000253918">
    <property type="component" value="Unassembled WGS sequence"/>
</dbReference>
<organism evidence="1 2">
    <name type="scientific">Sphingomonas aracearum</name>
    <dbReference type="NCBI Taxonomy" id="2283317"/>
    <lineage>
        <taxon>Bacteria</taxon>
        <taxon>Pseudomonadati</taxon>
        <taxon>Pseudomonadota</taxon>
        <taxon>Alphaproteobacteria</taxon>
        <taxon>Sphingomonadales</taxon>
        <taxon>Sphingomonadaceae</taxon>
        <taxon>Sphingomonas</taxon>
    </lineage>
</organism>
<dbReference type="OrthoDB" id="9017325at2"/>